<dbReference type="Pfam" id="PF09745">
    <property type="entry name" value="NSRP1_N"/>
    <property type="match status" value="1"/>
</dbReference>
<dbReference type="InterPro" id="IPR018612">
    <property type="entry name" value="NSRP1_N"/>
</dbReference>
<evidence type="ECO:0000256" key="2">
    <source>
        <dbReference type="ARBA" id="ARBA00023054"/>
    </source>
</evidence>
<feature type="coiled-coil region" evidence="3">
    <location>
        <begin position="9"/>
        <end position="36"/>
    </location>
</feature>
<gene>
    <name evidence="6" type="ORF">TAT_000382300</name>
    <name evidence="7" type="ORF">TAV_000382200</name>
</gene>
<evidence type="ECO:0000256" key="1">
    <source>
        <dbReference type="ARBA" id="ARBA00010126"/>
    </source>
</evidence>
<name>A0A3B0MZK4_THEAN</name>
<reference evidence="7" key="1">
    <citation type="submission" date="2018-07" db="EMBL/GenBank/DDBJ databases">
        <authorList>
            <person name="Quirk P.G."/>
            <person name="Krulwich T.A."/>
        </authorList>
    </citation>
    <scope>NUCLEOTIDE SEQUENCE</scope>
    <source>
        <strain evidence="7">Anand</strain>
    </source>
</reference>
<feature type="compositionally biased region" description="Basic and acidic residues" evidence="4">
    <location>
        <begin position="143"/>
        <end position="156"/>
    </location>
</feature>
<evidence type="ECO:0000259" key="5">
    <source>
        <dbReference type="Pfam" id="PF09745"/>
    </source>
</evidence>
<feature type="compositionally biased region" description="Polar residues" evidence="4">
    <location>
        <begin position="132"/>
        <end position="142"/>
    </location>
</feature>
<comment type="similarity">
    <text evidence="1">Belongs to the NSRP1 family.</text>
</comment>
<evidence type="ECO:0000256" key="3">
    <source>
        <dbReference type="SAM" id="Coils"/>
    </source>
</evidence>
<dbReference type="VEuPathDB" id="PiroplasmaDB:TA10200"/>
<protein>
    <submittedName>
        <fullName evidence="7">Coiled-coil domain-containing protein 55 (DUF2040), putative</fullName>
    </submittedName>
</protein>
<feature type="domain" description="Nuclear speckle splicing regulatory protein 1 N-terminal" evidence="5">
    <location>
        <begin position="149"/>
        <end position="233"/>
    </location>
</feature>
<dbReference type="AlphaFoldDB" id="A0A3B0MZK4"/>
<feature type="region of interest" description="Disordered" evidence="4">
    <location>
        <begin position="132"/>
        <end position="156"/>
    </location>
</feature>
<evidence type="ECO:0000256" key="4">
    <source>
        <dbReference type="SAM" id="MobiDB-lite"/>
    </source>
</evidence>
<dbReference type="EMBL" id="UIVS01000004">
    <property type="protein sequence ID" value="SVP95657.1"/>
    <property type="molecule type" value="Genomic_DNA"/>
</dbReference>
<organism evidence="7">
    <name type="scientific">Theileria annulata</name>
    <dbReference type="NCBI Taxonomy" id="5874"/>
    <lineage>
        <taxon>Eukaryota</taxon>
        <taxon>Sar</taxon>
        <taxon>Alveolata</taxon>
        <taxon>Apicomplexa</taxon>
        <taxon>Aconoidasida</taxon>
        <taxon>Piroplasmida</taxon>
        <taxon>Theileriidae</taxon>
        <taxon>Theileria</taxon>
    </lineage>
</organism>
<evidence type="ECO:0000313" key="7">
    <source>
        <dbReference type="EMBL" id="SVP95657.1"/>
    </source>
</evidence>
<dbReference type="GO" id="GO:0000381">
    <property type="term" value="P:regulation of alternative mRNA splicing, via spliceosome"/>
    <property type="evidence" value="ECO:0007669"/>
    <property type="project" value="InterPro"/>
</dbReference>
<dbReference type="EMBL" id="UIVT01000004">
    <property type="protein sequence ID" value="SVP95128.1"/>
    <property type="molecule type" value="Genomic_DNA"/>
</dbReference>
<keyword evidence="2 3" id="KW-0175">Coiled coil</keyword>
<evidence type="ECO:0000313" key="6">
    <source>
        <dbReference type="EMBL" id="SVP95128.1"/>
    </source>
</evidence>
<proteinExistence type="inferred from homology"/>
<sequence>MMKFVLKTNNVVESNLDKSTDKNESTKNEIKKTQNNILNLAFGLKGDSSLDSDHEIDGKHFLSRNKPENSKPVFDSLKARKFAKALESSDKANCGLELDPELYLYDELVPNRNTEESVKFKYLGFVDESKNTPVSDLTNDSQEVSRESVDNKSEKQVEAKKESRYMSKMVNVARKRQMERDIAFEKQLLKEELKSDSNIGEVFITGAYKKKLEERKLLEEEQKKKEEYDAVHSKNSLTKLHTYLLKTGFAKRSSTDNPNN</sequence>
<accession>A0A3B0MZK4</accession>